<evidence type="ECO:0000259" key="1">
    <source>
        <dbReference type="Pfam" id="PF07607"/>
    </source>
</evidence>
<dbReference type="Pfam" id="PF07607">
    <property type="entry name" value="DUF1570"/>
    <property type="match status" value="1"/>
</dbReference>
<name>A0A7K0FJ25_9SPHI</name>
<dbReference type="RefSeq" id="WP_154286125.1">
    <property type="nucleotide sequence ID" value="NZ_WKJI01000001.1"/>
</dbReference>
<proteinExistence type="predicted"/>
<accession>A0A7K0FJ25</accession>
<protein>
    <submittedName>
        <fullName evidence="2">DUF1570 domain-containing protein</fullName>
    </submittedName>
</protein>
<dbReference type="InterPro" id="IPR011464">
    <property type="entry name" value="DUF1570"/>
</dbReference>
<gene>
    <name evidence="2" type="ORF">GJJ64_02195</name>
</gene>
<evidence type="ECO:0000313" key="2">
    <source>
        <dbReference type="EMBL" id="MRX45989.1"/>
    </source>
</evidence>
<comment type="caution">
    <text evidence="2">The sequence shown here is derived from an EMBL/GenBank/DDBJ whole genome shotgun (WGS) entry which is preliminary data.</text>
</comment>
<dbReference type="AlphaFoldDB" id="A0A7K0FJ25"/>
<reference evidence="2 3" key="1">
    <citation type="submission" date="2019-11" db="EMBL/GenBank/DDBJ databases">
        <authorList>
            <person name="Cheng Q."/>
            <person name="Yang Z."/>
        </authorList>
    </citation>
    <scope>NUCLEOTIDE SEQUENCE [LARGE SCALE GENOMIC DNA]</scope>
    <source>
        <strain evidence="2 3">HX-22-1</strain>
    </source>
</reference>
<dbReference type="Proteomes" id="UP000462931">
    <property type="component" value="Unassembled WGS sequence"/>
</dbReference>
<evidence type="ECO:0000313" key="3">
    <source>
        <dbReference type="Proteomes" id="UP000462931"/>
    </source>
</evidence>
<dbReference type="EMBL" id="WKJI01000001">
    <property type="protein sequence ID" value="MRX45989.1"/>
    <property type="molecule type" value="Genomic_DNA"/>
</dbReference>
<dbReference type="Gene3D" id="1.10.390.20">
    <property type="match status" value="1"/>
</dbReference>
<organism evidence="2 3">
    <name type="scientific">Pedobacter puniceum</name>
    <dbReference type="NCBI Taxonomy" id="2666136"/>
    <lineage>
        <taxon>Bacteria</taxon>
        <taxon>Pseudomonadati</taxon>
        <taxon>Bacteroidota</taxon>
        <taxon>Sphingobacteriia</taxon>
        <taxon>Sphingobacteriales</taxon>
        <taxon>Sphingobacteriaceae</taxon>
        <taxon>Pedobacter</taxon>
    </lineage>
</organism>
<feature type="domain" description="DUF1570" evidence="1">
    <location>
        <begin position="119"/>
        <end position="214"/>
    </location>
</feature>
<sequence>MVAKLKLVKLSIIISLLLCSFGCYSQKLAIKEIGFSLRPEERAKIERLATYEVKIFNGLFKDAENDSLTININLYNKGKDFRALLQEFGLKGLTESGFYSPITNQSYVLYQSVADIEIILHEMSHALLRHSIKNPPRWFNEGLAEFLESLKEENYKIQVNAQFHYLDKMKVDNRNTPTNISAFLNSHNSWQDKNKVKDMYTISYCMVYYIIKQNPLLIGKMANMMKKGLSTEQIFDILFGGLDSFERNFNFYYR</sequence>
<keyword evidence="3" id="KW-1185">Reference proteome</keyword>